<dbReference type="PANTHER" id="PTHR30589">
    <property type="entry name" value="PROLIPOPROTEIN DIACYLGLYCERYL TRANSFERASE"/>
    <property type="match status" value="1"/>
</dbReference>
<name>A0A4U9RZ54_HATHI</name>
<evidence type="ECO:0000256" key="6">
    <source>
        <dbReference type="ARBA" id="ARBA00023136"/>
    </source>
</evidence>
<keyword evidence="2 7" id="KW-1003">Cell membrane</keyword>
<evidence type="ECO:0000256" key="4">
    <source>
        <dbReference type="ARBA" id="ARBA00022692"/>
    </source>
</evidence>
<dbReference type="KEGG" id="hhw:NCTC503_02333"/>
<comment type="subcellular location">
    <subcellularLocation>
        <location evidence="7">Cell membrane</location>
        <topology evidence="7">Multi-pass membrane protein</topology>
    </subcellularLocation>
</comment>
<evidence type="ECO:0000313" key="8">
    <source>
        <dbReference type="EMBL" id="VTQ94490.1"/>
    </source>
</evidence>
<dbReference type="GO" id="GO:0005886">
    <property type="term" value="C:plasma membrane"/>
    <property type="evidence" value="ECO:0007669"/>
    <property type="project" value="UniProtKB-SubCell"/>
</dbReference>
<dbReference type="RefSeq" id="WP_138210868.1">
    <property type="nucleotide sequence ID" value="NZ_CBCRUQ010000002.1"/>
</dbReference>
<dbReference type="EMBL" id="LR590481">
    <property type="protein sequence ID" value="VTQ94490.1"/>
    <property type="molecule type" value="Genomic_DNA"/>
</dbReference>
<keyword evidence="3 7" id="KW-0808">Transferase</keyword>
<feature type="transmembrane region" description="Helical" evidence="7">
    <location>
        <begin position="15"/>
        <end position="34"/>
    </location>
</feature>
<evidence type="ECO:0000256" key="3">
    <source>
        <dbReference type="ARBA" id="ARBA00022679"/>
    </source>
</evidence>
<feature type="transmembrane region" description="Helical" evidence="7">
    <location>
        <begin position="221"/>
        <end position="241"/>
    </location>
</feature>
<dbReference type="Pfam" id="PF01790">
    <property type="entry name" value="LGT"/>
    <property type="match status" value="1"/>
</dbReference>
<keyword evidence="4 7" id="KW-0812">Transmembrane</keyword>
<keyword evidence="9" id="KW-1185">Reference proteome</keyword>
<dbReference type="AlphaFoldDB" id="A0A4U9RZ54"/>
<comment type="pathway">
    <text evidence="7">Protein modification; lipoprotein biosynthesis (diacylglyceryl transfer).</text>
</comment>
<protein>
    <recommendedName>
        <fullName evidence="7">Phosphatidylglycerol--prolipoprotein diacylglyceryl transferase</fullName>
        <ecNumber evidence="7">2.5.1.145</ecNumber>
    </recommendedName>
</protein>
<keyword evidence="8" id="KW-0328">Glycosyltransferase</keyword>
<dbReference type="Proteomes" id="UP000308489">
    <property type="component" value="Chromosome 1"/>
</dbReference>
<dbReference type="GO" id="GO:0042158">
    <property type="term" value="P:lipoprotein biosynthetic process"/>
    <property type="evidence" value="ECO:0007669"/>
    <property type="project" value="UniProtKB-UniRule"/>
</dbReference>
<dbReference type="InterPro" id="IPR001640">
    <property type="entry name" value="Lgt"/>
</dbReference>
<dbReference type="GO" id="GO:0008961">
    <property type="term" value="F:phosphatidylglycerol-prolipoprotein diacylglyceryl transferase activity"/>
    <property type="evidence" value="ECO:0007669"/>
    <property type="project" value="UniProtKB-UniRule"/>
</dbReference>
<dbReference type="EC" id="2.5.1.145" evidence="7"/>
<organism evidence="8 9">
    <name type="scientific">Hathewaya histolytica</name>
    <name type="common">Clostridium histolyticum</name>
    <dbReference type="NCBI Taxonomy" id="1498"/>
    <lineage>
        <taxon>Bacteria</taxon>
        <taxon>Bacillati</taxon>
        <taxon>Bacillota</taxon>
        <taxon>Clostridia</taxon>
        <taxon>Eubacteriales</taxon>
        <taxon>Clostridiaceae</taxon>
        <taxon>Hathewaya</taxon>
    </lineage>
</organism>
<evidence type="ECO:0000313" key="9">
    <source>
        <dbReference type="Proteomes" id="UP000308489"/>
    </source>
</evidence>
<feature type="transmembrane region" description="Helical" evidence="7">
    <location>
        <begin position="168"/>
        <end position="185"/>
    </location>
</feature>
<dbReference type="HAMAP" id="MF_01147">
    <property type="entry name" value="Lgt"/>
    <property type="match status" value="1"/>
</dbReference>
<keyword evidence="5 7" id="KW-1133">Transmembrane helix</keyword>
<feature type="transmembrane region" description="Helical" evidence="7">
    <location>
        <begin position="46"/>
        <end position="66"/>
    </location>
</feature>
<evidence type="ECO:0000256" key="5">
    <source>
        <dbReference type="ARBA" id="ARBA00022989"/>
    </source>
</evidence>
<evidence type="ECO:0000256" key="7">
    <source>
        <dbReference type="HAMAP-Rule" id="MF_01147"/>
    </source>
</evidence>
<dbReference type="NCBIfam" id="NF000778">
    <property type="entry name" value="PRK00052.3-4"/>
    <property type="match status" value="1"/>
</dbReference>
<proteinExistence type="inferred from homology"/>
<reference evidence="8 9" key="1">
    <citation type="submission" date="2019-05" db="EMBL/GenBank/DDBJ databases">
        <authorList>
            <consortium name="Pathogen Informatics"/>
        </authorList>
    </citation>
    <scope>NUCLEOTIDE SEQUENCE [LARGE SCALE GENOMIC DNA]</scope>
    <source>
        <strain evidence="8 9">NCTC503</strain>
    </source>
</reference>
<feature type="binding site" evidence="7">
    <location>
        <position position="129"/>
    </location>
    <ligand>
        <name>a 1,2-diacyl-sn-glycero-3-phospho-(1'-sn-glycerol)</name>
        <dbReference type="ChEBI" id="CHEBI:64716"/>
    </ligand>
</feature>
<comment type="similarity">
    <text evidence="1 7">Belongs to the Lgt family.</text>
</comment>
<keyword evidence="8" id="KW-0449">Lipoprotein</keyword>
<accession>A0A4U9RZ54</accession>
<sequence length="251" mass="27944">MRPILFSIFGLEIKGYGLMIAIGVLSALMILLNISRKHGYNEDNVWSIFFYAIIGGAVGGKLLWVITDIKLIIDEPSILLNLGYGFVIYGAIIGGVIAIYMACKKYNWNTLKFLDIAVPCVAIAQGFGRIGCLFAGCCYGAHTDSHLGIVFENSLFAPPGVRLHPTQIYSSIFDFLLGAFLLLYLKKDHKDGQVFGAYIISYSIGRFLIEFLRDDPRGSVGMLSTSQFIAIFTLIFGVLMFSRYRFKKNQK</sequence>
<comment type="catalytic activity">
    <reaction evidence="7">
        <text>L-cysteinyl-[prolipoprotein] + a 1,2-diacyl-sn-glycero-3-phospho-(1'-sn-glycerol) = an S-1,2-diacyl-sn-glyceryl-L-cysteinyl-[prolipoprotein] + sn-glycerol 1-phosphate + H(+)</text>
        <dbReference type="Rhea" id="RHEA:56712"/>
        <dbReference type="Rhea" id="RHEA-COMP:14679"/>
        <dbReference type="Rhea" id="RHEA-COMP:14680"/>
        <dbReference type="ChEBI" id="CHEBI:15378"/>
        <dbReference type="ChEBI" id="CHEBI:29950"/>
        <dbReference type="ChEBI" id="CHEBI:57685"/>
        <dbReference type="ChEBI" id="CHEBI:64716"/>
        <dbReference type="ChEBI" id="CHEBI:140658"/>
        <dbReference type="EC" id="2.5.1.145"/>
    </reaction>
</comment>
<feature type="transmembrane region" description="Helical" evidence="7">
    <location>
        <begin position="78"/>
        <end position="101"/>
    </location>
</feature>
<dbReference type="UniPathway" id="UPA00664"/>
<keyword evidence="6 7" id="KW-0472">Membrane</keyword>
<evidence type="ECO:0000256" key="1">
    <source>
        <dbReference type="ARBA" id="ARBA00007150"/>
    </source>
</evidence>
<feature type="transmembrane region" description="Helical" evidence="7">
    <location>
        <begin position="113"/>
        <end position="142"/>
    </location>
</feature>
<comment type="function">
    <text evidence="7">Catalyzes the transfer of the diacylglyceryl group from phosphatidylglycerol to the sulfhydryl group of the N-terminal cysteine of a prolipoprotein, the first step in the formation of mature lipoproteins.</text>
</comment>
<dbReference type="OrthoDB" id="871140at2"/>
<feature type="transmembrane region" description="Helical" evidence="7">
    <location>
        <begin position="192"/>
        <end position="209"/>
    </location>
</feature>
<dbReference type="PANTHER" id="PTHR30589:SF0">
    <property type="entry name" value="PHOSPHATIDYLGLYCEROL--PROLIPOPROTEIN DIACYLGLYCERYL TRANSFERASE"/>
    <property type="match status" value="1"/>
</dbReference>
<evidence type="ECO:0000256" key="2">
    <source>
        <dbReference type="ARBA" id="ARBA00022475"/>
    </source>
</evidence>
<gene>
    <name evidence="7 8" type="primary">lgt</name>
    <name evidence="8" type="ORF">NCTC503_02333</name>
</gene>